<evidence type="ECO:0000313" key="2">
    <source>
        <dbReference type="Proteomes" id="UP000589520"/>
    </source>
</evidence>
<gene>
    <name evidence="1" type="ORF">HDF17_000984</name>
</gene>
<keyword evidence="2" id="KW-1185">Reference proteome</keyword>
<evidence type="ECO:0000313" key="1">
    <source>
        <dbReference type="EMBL" id="NYF78697.1"/>
    </source>
</evidence>
<dbReference type="RefSeq" id="WP_179488336.1">
    <property type="nucleotide sequence ID" value="NZ_JACCCW010000001.1"/>
</dbReference>
<organism evidence="1 2">
    <name type="scientific">Granulicella arctica</name>
    <dbReference type="NCBI Taxonomy" id="940613"/>
    <lineage>
        <taxon>Bacteria</taxon>
        <taxon>Pseudomonadati</taxon>
        <taxon>Acidobacteriota</taxon>
        <taxon>Terriglobia</taxon>
        <taxon>Terriglobales</taxon>
        <taxon>Acidobacteriaceae</taxon>
        <taxon>Granulicella</taxon>
    </lineage>
</organism>
<accession>A0A7Y9PEZ4</accession>
<dbReference type="EMBL" id="JACCCW010000001">
    <property type="protein sequence ID" value="NYF78697.1"/>
    <property type="molecule type" value="Genomic_DNA"/>
</dbReference>
<protein>
    <submittedName>
        <fullName evidence="1">Uncharacterized protein</fullName>
    </submittedName>
</protein>
<reference evidence="1 2" key="1">
    <citation type="submission" date="2020-07" db="EMBL/GenBank/DDBJ databases">
        <title>Genomic Encyclopedia of Type Strains, Phase IV (KMG-V): Genome sequencing to study the core and pangenomes of soil and plant-associated prokaryotes.</title>
        <authorList>
            <person name="Whitman W."/>
        </authorList>
    </citation>
    <scope>NUCLEOTIDE SEQUENCE [LARGE SCALE GENOMIC DNA]</scope>
    <source>
        <strain evidence="1 2">X4EP2</strain>
    </source>
</reference>
<proteinExistence type="predicted"/>
<comment type="caution">
    <text evidence="1">The sequence shown here is derived from an EMBL/GenBank/DDBJ whole genome shotgun (WGS) entry which is preliminary data.</text>
</comment>
<dbReference type="AlphaFoldDB" id="A0A7Y9PEZ4"/>
<name>A0A7Y9PEZ4_9BACT</name>
<sequence length="96" mass="10604">MLPTLAYCWAMETPGRHIGKLTGDSVLKMLRSPGALFVSGLTCFERGSPYVMGTRNLQDYPVSTGHRIAKAGAASTIGLSRRIQPIRDSTYFRNRE</sequence>
<dbReference type="Proteomes" id="UP000589520">
    <property type="component" value="Unassembled WGS sequence"/>
</dbReference>